<dbReference type="Gene3D" id="3.40.640.10">
    <property type="entry name" value="Type I PLP-dependent aspartate aminotransferase-like (Major domain)"/>
    <property type="match status" value="1"/>
</dbReference>
<dbReference type="GO" id="GO:0030170">
    <property type="term" value="F:pyridoxal phosphate binding"/>
    <property type="evidence" value="ECO:0007669"/>
    <property type="project" value="InterPro"/>
</dbReference>
<reference evidence="3" key="2">
    <citation type="submission" date="2023-04" db="EMBL/GenBank/DDBJ databases">
        <authorList>
            <person name="Bu L."/>
            <person name="Lu L."/>
            <person name="Laidemitt M.R."/>
            <person name="Zhang S.M."/>
            <person name="Mutuku M."/>
            <person name="Mkoji G."/>
            <person name="Steinauer M."/>
            <person name="Loker E.S."/>
        </authorList>
    </citation>
    <scope>NUCLEOTIDE SEQUENCE</scope>
    <source>
        <strain evidence="3">KasaAsao</strain>
        <tissue evidence="3">Whole Snail</tissue>
    </source>
</reference>
<sequence length="429" mass="49716">MAQSLSRRAEETLSTEMFLSPYFSLVRNNRFHPTHNRKGIVDLGLAENKLCARELEKKLSSIAREPEDQSLQFYDKSTGNTELKKSVKKFLETRFHAREELSLENLFITNGVTVILEALSFALAEPEDYIMVPSPYYYRINSDLFDRPRVHVLEVKLPYTPTKGSGCTYEHDVRAFEDALIKAKIEGKKIRALLLVNPHNPTGDVVTRQQLLDILDFAQRNDLHIIANEIYGLSVYEPDVEFTSILSLEHPDPDKVHFTWGFSKDFGLSGYRCAVLYTRHQLLCKYVSLTAIYFRANGLIQLRLKSMIEDEEWLDKTFFPTMKQRMLERYHLYKETLEKLDVQVHPSKATIFIWADFSKYLRKKSFDNEKKLFESFLKAGVFLLPGESCFSKDPGWFRIVAALDDEVNNEGLERLVQLLKSIKISDSLQ</sequence>
<feature type="domain" description="Aminotransferase class I/classII large" evidence="2">
    <location>
        <begin position="43"/>
        <end position="415"/>
    </location>
</feature>
<dbReference type="InterPro" id="IPR015422">
    <property type="entry name" value="PyrdxlP-dep_Trfase_small"/>
</dbReference>
<protein>
    <submittedName>
        <fullName evidence="3">Inactive 1-aminocyclopropane-1-carboxylate synthase-like protein 2</fullName>
    </submittedName>
</protein>
<name>A0AAD8B9S2_BIOPF</name>
<dbReference type="InterPro" id="IPR015421">
    <property type="entry name" value="PyrdxlP-dep_Trfase_major"/>
</dbReference>
<dbReference type="Proteomes" id="UP001233172">
    <property type="component" value="Unassembled WGS sequence"/>
</dbReference>
<dbReference type="Gene3D" id="3.90.1150.10">
    <property type="entry name" value="Aspartate Aminotransferase, domain 1"/>
    <property type="match status" value="1"/>
</dbReference>
<comment type="caution">
    <text evidence="3">The sequence shown here is derived from an EMBL/GenBank/DDBJ whole genome shotgun (WGS) entry which is preliminary data.</text>
</comment>
<accession>A0AAD8B9S2</accession>
<dbReference type="PANTHER" id="PTHR43795:SF39">
    <property type="entry name" value="AMINOTRANSFERASE CLASS I_CLASSII DOMAIN-CONTAINING PROTEIN"/>
    <property type="match status" value="1"/>
</dbReference>
<evidence type="ECO:0000256" key="1">
    <source>
        <dbReference type="ARBA" id="ARBA00022898"/>
    </source>
</evidence>
<keyword evidence="1" id="KW-0663">Pyridoxal phosphate</keyword>
<dbReference type="CDD" id="cd00609">
    <property type="entry name" value="AAT_like"/>
    <property type="match status" value="1"/>
</dbReference>
<proteinExistence type="predicted"/>
<evidence type="ECO:0000259" key="2">
    <source>
        <dbReference type="Pfam" id="PF00155"/>
    </source>
</evidence>
<dbReference type="Pfam" id="PF00155">
    <property type="entry name" value="Aminotran_1_2"/>
    <property type="match status" value="1"/>
</dbReference>
<evidence type="ECO:0000313" key="3">
    <source>
        <dbReference type="EMBL" id="KAK0050667.1"/>
    </source>
</evidence>
<dbReference type="InterPro" id="IPR050478">
    <property type="entry name" value="Ethylene_sulfur-biosynth"/>
</dbReference>
<dbReference type="PANTHER" id="PTHR43795">
    <property type="entry name" value="BIFUNCTIONAL ASPARTATE AMINOTRANSFERASE AND GLUTAMATE/ASPARTATE-PREPHENATE AMINOTRANSFERASE-RELATED"/>
    <property type="match status" value="1"/>
</dbReference>
<dbReference type="GO" id="GO:0006520">
    <property type="term" value="P:amino acid metabolic process"/>
    <property type="evidence" value="ECO:0007669"/>
    <property type="project" value="TreeGrafter"/>
</dbReference>
<dbReference type="GO" id="GO:0008483">
    <property type="term" value="F:transaminase activity"/>
    <property type="evidence" value="ECO:0007669"/>
    <property type="project" value="TreeGrafter"/>
</dbReference>
<evidence type="ECO:0000313" key="4">
    <source>
        <dbReference type="Proteomes" id="UP001233172"/>
    </source>
</evidence>
<dbReference type="InterPro" id="IPR015424">
    <property type="entry name" value="PyrdxlP-dep_Trfase"/>
</dbReference>
<dbReference type="SUPFAM" id="SSF53383">
    <property type="entry name" value="PLP-dependent transferases"/>
    <property type="match status" value="1"/>
</dbReference>
<dbReference type="AlphaFoldDB" id="A0AAD8B9S2"/>
<gene>
    <name evidence="3" type="ORF">Bpfe_020004</name>
</gene>
<dbReference type="EMBL" id="JASAOG010000112">
    <property type="protein sequence ID" value="KAK0050667.1"/>
    <property type="molecule type" value="Genomic_DNA"/>
</dbReference>
<reference evidence="3" key="1">
    <citation type="journal article" date="2023" name="PLoS Negl. Trop. Dis.">
        <title>A genome sequence for Biomphalaria pfeifferi, the major vector snail for the human-infecting parasite Schistosoma mansoni.</title>
        <authorList>
            <person name="Bu L."/>
            <person name="Lu L."/>
            <person name="Laidemitt M.R."/>
            <person name="Zhang S.M."/>
            <person name="Mutuku M."/>
            <person name="Mkoji G."/>
            <person name="Steinauer M."/>
            <person name="Loker E.S."/>
        </authorList>
    </citation>
    <scope>NUCLEOTIDE SEQUENCE</scope>
    <source>
        <strain evidence="3">KasaAsao</strain>
    </source>
</reference>
<organism evidence="3 4">
    <name type="scientific">Biomphalaria pfeifferi</name>
    <name type="common">Bloodfluke planorb</name>
    <name type="synonym">Freshwater snail</name>
    <dbReference type="NCBI Taxonomy" id="112525"/>
    <lineage>
        <taxon>Eukaryota</taxon>
        <taxon>Metazoa</taxon>
        <taxon>Spiralia</taxon>
        <taxon>Lophotrochozoa</taxon>
        <taxon>Mollusca</taxon>
        <taxon>Gastropoda</taxon>
        <taxon>Heterobranchia</taxon>
        <taxon>Euthyneura</taxon>
        <taxon>Panpulmonata</taxon>
        <taxon>Hygrophila</taxon>
        <taxon>Lymnaeoidea</taxon>
        <taxon>Planorbidae</taxon>
        <taxon>Biomphalaria</taxon>
    </lineage>
</organism>
<keyword evidence="4" id="KW-1185">Reference proteome</keyword>
<dbReference type="PRINTS" id="PR00753">
    <property type="entry name" value="ACCSYNTHASE"/>
</dbReference>
<dbReference type="InterPro" id="IPR004839">
    <property type="entry name" value="Aminotransferase_I/II_large"/>
</dbReference>